<keyword evidence="1" id="KW-0812">Transmembrane</keyword>
<dbReference type="PATRIC" id="fig|1299334.3.peg.5070"/>
<keyword evidence="1" id="KW-0472">Membrane</keyword>
<evidence type="ECO:0000313" key="2">
    <source>
        <dbReference type="EMBL" id="EUA33284.1"/>
    </source>
</evidence>
<name>X8ANY0_MYCXE</name>
<proteinExistence type="predicted"/>
<protein>
    <submittedName>
        <fullName evidence="2">Uncharacterized protein</fullName>
    </submittedName>
</protein>
<gene>
    <name evidence="2" type="ORF">I553_7694</name>
</gene>
<accession>X8ANY0</accession>
<keyword evidence="1" id="KW-1133">Transmembrane helix</keyword>
<organism evidence="2">
    <name type="scientific">Mycobacterium xenopi 4042</name>
    <dbReference type="NCBI Taxonomy" id="1299334"/>
    <lineage>
        <taxon>Bacteria</taxon>
        <taxon>Bacillati</taxon>
        <taxon>Actinomycetota</taxon>
        <taxon>Actinomycetes</taxon>
        <taxon>Mycobacteriales</taxon>
        <taxon>Mycobacteriaceae</taxon>
        <taxon>Mycobacterium</taxon>
    </lineage>
</organism>
<dbReference type="EMBL" id="JAOB01000047">
    <property type="protein sequence ID" value="EUA33284.1"/>
    <property type="molecule type" value="Genomic_DNA"/>
</dbReference>
<evidence type="ECO:0000256" key="1">
    <source>
        <dbReference type="SAM" id="Phobius"/>
    </source>
</evidence>
<feature type="transmembrane region" description="Helical" evidence="1">
    <location>
        <begin position="24"/>
        <end position="57"/>
    </location>
</feature>
<dbReference type="AlphaFoldDB" id="X8ANY0"/>
<comment type="caution">
    <text evidence="2">The sequence shown here is derived from an EMBL/GenBank/DDBJ whole genome shotgun (WGS) entry which is preliminary data.</text>
</comment>
<sequence>MSDVAANRVSSVDGFLSWWDGVELWLSGLGFVLQTIVVMPVVLALAYLIAVVLDGVLGRGIRLMRRVRHDGIPDDRQNRDAAFACDLGAGRVGGAGDRHLVADALTRI</sequence>
<reference evidence="2" key="1">
    <citation type="submission" date="2014-01" db="EMBL/GenBank/DDBJ databases">
        <authorList>
            <person name="Brown-Elliot B."/>
            <person name="Wallace R."/>
            <person name="Lenaerts A."/>
            <person name="Ordway D."/>
            <person name="DeGroote M.A."/>
            <person name="Parker T."/>
            <person name="Sizemore C."/>
            <person name="Tallon L.J."/>
            <person name="Sadzewicz L.K."/>
            <person name="Sengamalay N."/>
            <person name="Fraser C.M."/>
            <person name="Hine E."/>
            <person name="Shefchek K.A."/>
            <person name="Das S.P."/>
            <person name="Tettelin H."/>
        </authorList>
    </citation>
    <scope>NUCLEOTIDE SEQUENCE [LARGE SCALE GENOMIC DNA]</scope>
    <source>
        <strain evidence="2">4042</strain>
    </source>
</reference>